<dbReference type="OrthoDB" id="300709at2759"/>
<organism evidence="5 6">
    <name type="scientific">Filobasidium floriforme</name>
    <dbReference type="NCBI Taxonomy" id="5210"/>
    <lineage>
        <taxon>Eukaryota</taxon>
        <taxon>Fungi</taxon>
        <taxon>Dikarya</taxon>
        <taxon>Basidiomycota</taxon>
        <taxon>Agaricomycotina</taxon>
        <taxon>Tremellomycetes</taxon>
        <taxon>Filobasidiales</taxon>
        <taxon>Filobasidiaceae</taxon>
        <taxon>Filobasidium</taxon>
    </lineage>
</organism>
<keyword evidence="6" id="KW-1185">Reference proteome</keyword>
<dbReference type="GO" id="GO:0016491">
    <property type="term" value="F:oxidoreductase activity"/>
    <property type="evidence" value="ECO:0007669"/>
    <property type="project" value="UniProtKB-KW"/>
</dbReference>
<evidence type="ECO:0000256" key="1">
    <source>
        <dbReference type="ARBA" id="ARBA00006328"/>
    </source>
</evidence>
<dbReference type="Pfam" id="PF05368">
    <property type="entry name" value="NmrA"/>
    <property type="match status" value="1"/>
</dbReference>
<comment type="caution">
    <text evidence="5">The sequence shown here is derived from an EMBL/GenBank/DDBJ whole genome shotgun (WGS) entry which is preliminary data.</text>
</comment>
<dbReference type="InterPro" id="IPR008030">
    <property type="entry name" value="NmrA-like"/>
</dbReference>
<comment type="similarity">
    <text evidence="1">Belongs to the NmrA-type oxidoreductase family.</text>
</comment>
<dbReference type="PANTHER" id="PTHR42748">
    <property type="entry name" value="NITROGEN METABOLITE REPRESSION PROTEIN NMRA FAMILY MEMBER"/>
    <property type="match status" value="1"/>
</dbReference>
<evidence type="ECO:0000256" key="3">
    <source>
        <dbReference type="ARBA" id="ARBA00023002"/>
    </source>
</evidence>
<evidence type="ECO:0000313" key="5">
    <source>
        <dbReference type="EMBL" id="KAG7535964.1"/>
    </source>
</evidence>
<feature type="domain" description="NmrA-like" evidence="4">
    <location>
        <begin position="11"/>
        <end position="314"/>
    </location>
</feature>
<dbReference type="GO" id="GO:0005634">
    <property type="term" value="C:nucleus"/>
    <property type="evidence" value="ECO:0007669"/>
    <property type="project" value="TreeGrafter"/>
</dbReference>
<dbReference type="Gene3D" id="3.90.25.10">
    <property type="entry name" value="UDP-galactose 4-epimerase, domain 1"/>
    <property type="match status" value="1"/>
</dbReference>
<name>A0A8K0JKI3_9TREE</name>
<dbReference type="InterPro" id="IPR051164">
    <property type="entry name" value="NmrA-like_oxidored"/>
</dbReference>
<dbReference type="PANTHER" id="PTHR42748:SF30">
    <property type="entry name" value="NMRA-LIKE DOMAIN-CONTAINING PROTEIN"/>
    <property type="match status" value="1"/>
</dbReference>
<dbReference type="SUPFAM" id="SSF51735">
    <property type="entry name" value="NAD(P)-binding Rossmann-fold domains"/>
    <property type="match status" value="1"/>
</dbReference>
<accession>A0A8K0JKI3</accession>
<evidence type="ECO:0000313" key="6">
    <source>
        <dbReference type="Proteomes" id="UP000812966"/>
    </source>
</evidence>
<sequence length="325" mass="36323">MAITSATTSPLVVIGGVTGNQGRSVLDNLQASDRPYRMRGLTRNASKPKAVELEKLGVEMISIDLKPGNEEAMREAYKGADVVFCVTNFWEHVDKEREIAEGKAMIDAAIAAGVDLFIFSSLPSPSKWSDGKYTQVHHFEGKAEIAIYGLERAKSTPSFHFRTVEAGFYNTNVLGGLNIYKDDEGVWKFPAPIDMQTCSPLPTIDIPKDYGLWVRAVIEREEVRNDPRPVLVSGEDVHVLDLLKQLGQAAGIEIQAERVTLEKFAEVLKGSPQHIIDDLSENWPYMAEFGFFGGQDVHWVDQYLARRPTTFKEWCESADLSHFEE</sequence>
<keyword evidence="3" id="KW-0560">Oxidoreductase</keyword>
<dbReference type="Proteomes" id="UP000812966">
    <property type="component" value="Unassembled WGS sequence"/>
</dbReference>
<dbReference type="EMBL" id="JABELV010000066">
    <property type="protein sequence ID" value="KAG7535964.1"/>
    <property type="molecule type" value="Genomic_DNA"/>
</dbReference>
<keyword evidence="2" id="KW-0521">NADP</keyword>
<proteinExistence type="inferred from homology"/>
<dbReference type="InterPro" id="IPR036291">
    <property type="entry name" value="NAD(P)-bd_dom_sf"/>
</dbReference>
<gene>
    <name evidence="5" type="ORF">FFLO_03562</name>
</gene>
<evidence type="ECO:0000256" key="2">
    <source>
        <dbReference type="ARBA" id="ARBA00022857"/>
    </source>
</evidence>
<evidence type="ECO:0000259" key="4">
    <source>
        <dbReference type="Pfam" id="PF05368"/>
    </source>
</evidence>
<dbReference type="Gene3D" id="3.40.50.720">
    <property type="entry name" value="NAD(P)-binding Rossmann-like Domain"/>
    <property type="match status" value="1"/>
</dbReference>
<reference evidence="5" key="1">
    <citation type="submission" date="2020-04" db="EMBL/GenBank/DDBJ databases">
        <title>Analysis of mating type loci in Filobasidium floriforme.</title>
        <authorList>
            <person name="Nowrousian M."/>
        </authorList>
    </citation>
    <scope>NUCLEOTIDE SEQUENCE</scope>
    <source>
        <strain evidence="5">CBS 6242</strain>
    </source>
</reference>
<dbReference type="AlphaFoldDB" id="A0A8K0JKI3"/>
<protein>
    <recommendedName>
        <fullName evidence="4">NmrA-like domain-containing protein</fullName>
    </recommendedName>
</protein>